<dbReference type="AlphaFoldDB" id="A0AAE9E7R5"/>
<sequence>MKLLLLPALFLTVNGCLRIFGKTATCACKTLKIDRSNMHENEVKDNALYDMVLATTMKAPEILIDDCAVHVYCGGGSELYIFDTDKGAKIGDYTLDGSCDPSQQKWQLDVGNGIEQYTVLKAVCALKGTENKCYPESPAAFLFAYSNDLDYSDVEEVYSRFIYGPVFYWEKYVIVATSRFDTKTKEEIMFFENNTLGDSYRAASDYMNKTRMDPSQRFDSSETGSDVLDMLERFIDSDHYSVCASRAFIMMKRSPNEVEISKIVRKIRQWRIELNIAIEHPSSGGLHPETMYNLAAKTNGYCSFAPEIIEAMYTLPAMENPFTHYSLNIKVSGTGTMVLPSITLPQTMSLELYLAVQTTTTSFQNFTIRYVNTNGFSNSFSRNREQHLRSGAMDGYESNLNSFRTVRFLPFAEASTYAMNLEYSYSMEDTILFRLSSNTPIDDWLPFQD</sequence>
<feature type="signal peptide" evidence="1">
    <location>
        <begin position="1"/>
        <end position="15"/>
    </location>
</feature>
<evidence type="ECO:0000256" key="1">
    <source>
        <dbReference type="SAM" id="SignalP"/>
    </source>
</evidence>
<evidence type="ECO:0000259" key="2">
    <source>
        <dbReference type="Pfam" id="PF23673"/>
    </source>
</evidence>
<keyword evidence="1" id="KW-0732">Signal</keyword>
<dbReference type="PANTHER" id="PTHR23062:SF3">
    <property type="entry name" value="ANF_RECEPTOR DOMAIN-CONTAINING PROTEIN-RELATED"/>
    <property type="match status" value="1"/>
</dbReference>
<feature type="domain" description="DUF7154" evidence="2">
    <location>
        <begin position="328"/>
        <end position="437"/>
    </location>
</feature>
<dbReference type="InterPro" id="IPR055578">
    <property type="entry name" value="DUF7154"/>
</dbReference>
<feature type="chain" id="PRO_5041919309" description="DUF7154 domain-containing protein" evidence="1">
    <location>
        <begin position="16"/>
        <end position="449"/>
    </location>
</feature>
<gene>
    <name evidence="3" type="ORF">L5515_002495</name>
</gene>
<evidence type="ECO:0000313" key="4">
    <source>
        <dbReference type="Proteomes" id="UP000829354"/>
    </source>
</evidence>
<evidence type="ECO:0000313" key="3">
    <source>
        <dbReference type="EMBL" id="UMM14836.1"/>
    </source>
</evidence>
<dbReference type="PANTHER" id="PTHR23062">
    <property type="entry name" value="HYPOTHETICAL PROTEIN C.ELEGANS"/>
    <property type="match status" value="1"/>
</dbReference>
<proteinExistence type="predicted"/>
<dbReference type="EMBL" id="CP092620">
    <property type="protein sequence ID" value="UMM14836.1"/>
    <property type="molecule type" value="Genomic_DNA"/>
</dbReference>
<protein>
    <recommendedName>
        <fullName evidence="2">DUF7154 domain-containing protein</fullName>
    </recommendedName>
</protein>
<organism evidence="3 4">
    <name type="scientific">Caenorhabditis briggsae</name>
    <dbReference type="NCBI Taxonomy" id="6238"/>
    <lineage>
        <taxon>Eukaryota</taxon>
        <taxon>Metazoa</taxon>
        <taxon>Ecdysozoa</taxon>
        <taxon>Nematoda</taxon>
        <taxon>Chromadorea</taxon>
        <taxon>Rhabditida</taxon>
        <taxon>Rhabditina</taxon>
        <taxon>Rhabditomorpha</taxon>
        <taxon>Rhabditoidea</taxon>
        <taxon>Rhabditidae</taxon>
        <taxon>Peloderinae</taxon>
        <taxon>Caenorhabditis</taxon>
    </lineage>
</organism>
<accession>A0AAE9E7R5</accession>
<keyword evidence="4" id="KW-1185">Reference proteome</keyword>
<name>A0AAE9E7R5_CAEBR</name>
<reference evidence="3 4" key="1">
    <citation type="submission" date="2022-04" db="EMBL/GenBank/DDBJ databases">
        <title>Chromosome-level reference genomes for two strains of Caenorhabditis briggsae: an improved platform for comparative genomics.</title>
        <authorList>
            <person name="Stevens L."/>
            <person name="Andersen E."/>
        </authorList>
    </citation>
    <scope>NUCLEOTIDE SEQUENCE [LARGE SCALE GENOMIC DNA]</scope>
    <source>
        <strain evidence="3">VX34</strain>
        <tissue evidence="3">Whole-organism</tissue>
    </source>
</reference>
<dbReference type="Proteomes" id="UP000829354">
    <property type="component" value="Chromosome I"/>
</dbReference>
<dbReference type="Pfam" id="PF23673">
    <property type="entry name" value="DUF7154"/>
    <property type="match status" value="1"/>
</dbReference>